<dbReference type="PANTHER" id="PTHR24089">
    <property type="entry name" value="SOLUTE CARRIER FAMILY 25"/>
    <property type="match status" value="1"/>
</dbReference>
<evidence type="ECO:0000256" key="7">
    <source>
        <dbReference type="RuleBase" id="RU000488"/>
    </source>
</evidence>
<dbReference type="PRINTS" id="PR00926">
    <property type="entry name" value="MITOCARRIER"/>
</dbReference>
<dbReference type="Gramene" id="GBG86998">
    <property type="protein sequence ID" value="GBG86998"/>
    <property type="gene ID" value="CBR_g44453"/>
</dbReference>
<proteinExistence type="inferred from homology"/>
<dbReference type="OrthoDB" id="270584at2759"/>
<comment type="similarity">
    <text evidence="7">Belongs to the mitochondrial carrier (TC 2.A.29) family.</text>
</comment>
<sequence>MEARLRLNRPLRKFGLVNMMAAVPMVSLSGMLQGGAQRATAPSAATAAAAATMGVVEDGAAVALPLAFLPRYAESGVGFELEKPVIKLREEDLDLIEEEKTDKAAEKADREREKRRKARSGTNRHQQQQLGKNSSTTSSSASSSSSSSPPASTSTTVAKKPIAAVLSQTGAVKLRVRVGNSAVKRLLSGALAGVVSRTAVAPLETIRTHLMVGSGGKTVNDVFVYIMKNEGWTGLFRANGVNVLRVAPSKAIELFAYDTVKKILAPPGMPPQIPFPIAPVAGASAGVCSTLCTYPLELLKTRLTVQKGMYDNMLDAFVKIWQTEGPMELYRGLLPSIMGVVPYAAINYCAYDTLRSTYRRLSKKQQIGNLETLLMGSTAGVISSAATFPLEVARKHMQVGAVSGRQVYKNMFQVISHILQEQGPAGLYRGLGASCMKLMPACGISFMCYEACKRILIEDEVHD</sequence>
<evidence type="ECO:0000256" key="5">
    <source>
        <dbReference type="ARBA" id="ARBA00023136"/>
    </source>
</evidence>
<evidence type="ECO:0000256" key="4">
    <source>
        <dbReference type="ARBA" id="ARBA00022737"/>
    </source>
</evidence>
<evidence type="ECO:0000256" key="1">
    <source>
        <dbReference type="ARBA" id="ARBA00004141"/>
    </source>
</evidence>
<dbReference type="GO" id="GO:0055085">
    <property type="term" value="P:transmembrane transport"/>
    <property type="evidence" value="ECO:0007669"/>
    <property type="project" value="InterPro"/>
</dbReference>
<dbReference type="OMA" id="ANYCAYD"/>
<feature type="region of interest" description="Disordered" evidence="8">
    <location>
        <begin position="99"/>
        <end position="157"/>
    </location>
</feature>
<dbReference type="EMBL" id="BFEA01000590">
    <property type="protein sequence ID" value="GBG86998.1"/>
    <property type="molecule type" value="Genomic_DNA"/>
</dbReference>
<feature type="compositionally biased region" description="Low complexity" evidence="8">
    <location>
        <begin position="134"/>
        <end position="156"/>
    </location>
</feature>
<evidence type="ECO:0000256" key="6">
    <source>
        <dbReference type="PROSITE-ProRule" id="PRU00282"/>
    </source>
</evidence>
<keyword evidence="3 6" id="KW-0812">Transmembrane</keyword>
<dbReference type="InterPro" id="IPR018108">
    <property type="entry name" value="MCP_transmembrane"/>
</dbReference>
<keyword evidence="2 7" id="KW-0813">Transport</keyword>
<feature type="repeat" description="Solcar" evidence="6">
    <location>
        <begin position="180"/>
        <end position="263"/>
    </location>
</feature>
<keyword evidence="5 6" id="KW-0472">Membrane</keyword>
<feature type="compositionally biased region" description="Polar residues" evidence="8">
    <location>
        <begin position="120"/>
        <end position="133"/>
    </location>
</feature>
<feature type="repeat" description="Solcar" evidence="6">
    <location>
        <begin position="367"/>
        <end position="455"/>
    </location>
</feature>
<evidence type="ECO:0000313" key="10">
    <source>
        <dbReference type="Proteomes" id="UP000265515"/>
    </source>
</evidence>
<feature type="compositionally biased region" description="Basic and acidic residues" evidence="8">
    <location>
        <begin position="99"/>
        <end position="112"/>
    </location>
</feature>
<dbReference type="PROSITE" id="PS50920">
    <property type="entry name" value="SOLCAR"/>
    <property type="match status" value="3"/>
</dbReference>
<keyword evidence="10" id="KW-1185">Reference proteome</keyword>
<comment type="caution">
    <text evidence="9">The sequence shown here is derived from an EMBL/GenBank/DDBJ whole genome shotgun (WGS) entry which is preliminary data.</text>
</comment>
<dbReference type="Pfam" id="PF00153">
    <property type="entry name" value="Mito_carr"/>
    <property type="match status" value="3"/>
</dbReference>
<dbReference type="STRING" id="69332.A0A388LXE8"/>
<evidence type="ECO:0000313" key="9">
    <source>
        <dbReference type="EMBL" id="GBG86998.1"/>
    </source>
</evidence>
<protein>
    <submittedName>
        <fullName evidence="9">Uncharacterized protein</fullName>
    </submittedName>
</protein>
<evidence type="ECO:0000256" key="3">
    <source>
        <dbReference type="ARBA" id="ARBA00022692"/>
    </source>
</evidence>
<feature type="repeat" description="Solcar" evidence="6">
    <location>
        <begin position="273"/>
        <end position="357"/>
    </location>
</feature>
<organism evidence="9 10">
    <name type="scientific">Chara braunii</name>
    <name type="common">Braun's stonewort</name>
    <dbReference type="NCBI Taxonomy" id="69332"/>
    <lineage>
        <taxon>Eukaryota</taxon>
        <taxon>Viridiplantae</taxon>
        <taxon>Streptophyta</taxon>
        <taxon>Charophyceae</taxon>
        <taxon>Charales</taxon>
        <taxon>Characeae</taxon>
        <taxon>Chara</taxon>
    </lineage>
</organism>
<dbReference type="SUPFAM" id="SSF103506">
    <property type="entry name" value="Mitochondrial carrier"/>
    <property type="match status" value="1"/>
</dbReference>
<dbReference type="AlphaFoldDB" id="A0A388LXE8"/>
<gene>
    <name evidence="9" type="ORF">CBR_g44453</name>
</gene>
<dbReference type="Gene3D" id="1.50.40.10">
    <property type="entry name" value="Mitochondrial carrier domain"/>
    <property type="match status" value="1"/>
</dbReference>
<dbReference type="InterPro" id="IPR023395">
    <property type="entry name" value="MCP_dom_sf"/>
</dbReference>
<dbReference type="GO" id="GO:0016020">
    <property type="term" value="C:membrane"/>
    <property type="evidence" value="ECO:0007669"/>
    <property type="project" value="UniProtKB-SubCell"/>
</dbReference>
<dbReference type="Proteomes" id="UP000265515">
    <property type="component" value="Unassembled WGS sequence"/>
</dbReference>
<reference evidence="9 10" key="1">
    <citation type="journal article" date="2018" name="Cell">
        <title>The Chara Genome: Secondary Complexity and Implications for Plant Terrestrialization.</title>
        <authorList>
            <person name="Nishiyama T."/>
            <person name="Sakayama H."/>
            <person name="Vries J.D."/>
            <person name="Buschmann H."/>
            <person name="Saint-Marcoux D."/>
            <person name="Ullrich K.K."/>
            <person name="Haas F.B."/>
            <person name="Vanderstraeten L."/>
            <person name="Becker D."/>
            <person name="Lang D."/>
            <person name="Vosolsobe S."/>
            <person name="Rombauts S."/>
            <person name="Wilhelmsson P.K.I."/>
            <person name="Janitza P."/>
            <person name="Kern R."/>
            <person name="Heyl A."/>
            <person name="Rumpler F."/>
            <person name="Villalobos L.I.A.C."/>
            <person name="Clay J.M."/>
            <person name="Skokan R."/>
            <person name="Toyoda A."/>
            <person name="Suzuki Y."/>
            <person name="Kagoshima H."/>
            <person name="Schijlen E."/>
            <person name="Tajeshwar N."/>
            <person name="Catarino B."/>
            <person name="Hetherington A.J."/>
            <person name="Saltykova A."/>
            <person name="Bonnot C."/>
            <person name="Breuninger H."/>
            <person name="Symeonidi A."/>
            <person name="Radhakrishnan G.V."/>
            <person name="Van Nieuwerburgh F."/>
            <person name="Deforce D."/>
            <person name="Chang C."/>
            <person name="Karol K.G."/>
            <person name="Hedrich R."/>
            <person name="Ulvskov P."/>
            <person name="Glockner G."/>
            <person name="Delwiche C.F."/>
            <person name="Petrasek J."/>
            <person name="Van de Peer Y."/>
            <person name="Friml J."/>
            <person name="Beilby M."/>
            <person name="Dolan L."/>
            <person name="Kohara Y."/>
            <person name="Sugano S."/>
            <person name="Fujiyama A."/>
            <person name="Delaux P.-M."/>
            <person name="Quint M."/>
            <person name="TheiBen G."/>
            <person name="Hagemann M."/>
            <person name="Harholt J."/>
            <person name="Dunand C."/>
            <person name="Zachgo S."/>
            <person name="Langdale J."/>
            <person name="Maumus F."/>
            <person name="Straeten D.V.D."/>
            <person name="Gould S.B."/>
            <person name="Rensing S.A."/>
        </authorList>
    </citation>
    <scope>NUCLEOTIDE SEQUENCE [LARGE SCALE GENOMIC DNA]</scope>
    <source>
        <strain evidence="9 10">S276</strain>
    </source>
</reference>
<evidence type="ECO:0000256" key="2">
    <source>
        <dbReference type="ARBA" id="ARBA00022448"/>
    </source>
</evidence>
<accession>A0A388LXE8</accession>
<comment type="subcellular location">
    <subcellularLocation>
        <location evidence="1">Membrane</location>
        <topology evidence="1">Multi-pass membrane protein</topology>
    </subcellularLocation>
</comment>
<keyword evidence="4" id="KW-0677">Repeat</keyword>
<evidence type="ECO:0000256" key="8">
    <source>
        <dbReference type="SAM" id="MobiDB-lite"/>
    </source>
</evidence>
<dbReference type="InterPro" id="IPR002067">
    <property type="entry name" value="MCP"/>
</dbReference>
<name>A0A388LXE8_CHABU</name>